<dbReference type="Gene3D" id="3.40.50.10240">
    <property type="entry name" value="Thiamin pyrophosphokinase, catalytic domain"/>
    <property type="match status" value="1"/>
</dbReference>
<dbReference type="GO" id="GO:0009229">
    <property type="term" value="P:thiamine diphosphate biosynthetic process"/>
    <property type="evidence" value="ECO:0007669"/>
    <property type="project" value="InterPro"/>
</dbReference>
<keyword evidence="7" id="KW-1185">Reference proteome</keyword>
<dbReference type="GO" id="GO:0005524">
    <property type="term" value="F:ATP binding"/>
    <property type="evidence" value="ECO:0007669"/>
    <property type="project" value="UniProtKB-KW"/>
</dbReference>
<accession>A0A927C8Q0</accession>
<dbReference type="InterPro" id="IPR047795">
    <property type="entry name" value="Put_SteA-like"/>
</dbReference>
<keyword evidence="1" id="KW-0808">Transferase</keyword>
<dbReference type="Proteomes" id="UP000639396">
    <property type="component" value="Unassembled WGS sequence"/>
</dbReference>
<evidence type="ECO:0000256" key="4">
    <source>
        <dbReference type="ARBA" id="ARBA00022840"/>
    </source>
</evidence>
<evidence type="ECO:0000313" key="7">
    <source>
        <dbReference type="Proteomes" id="UP000639396"/>
    </source>
</evidence>
<dbReference type="InterPro" id="IPR036759">
    <property type="entry name" value="TPK_catalytic_sf"/>
</dbReference>
<dbReference type="RefSeq" id="WP_190925383.1">
    <property type="nucleotide sequence ID" value="NZ_JACXJA010000005.1"/>
</dbReference>
<dbReference type="GO" id="GO:0004788">
    <property type="term" value="F:thiamine diphosphokinase activity"/>
    <property type="evidence" value="ECO:0007669"/>
    <property type="project" value="InterPro"/>
</dbReference>
<dbReference type="Pfam" id="PF04263">
    <property type="entry name" value="TPK_catalytic"/>
    <property type="match status" value="1"/>
</dbReference>
<evidence type="ECO:0000256" key="2">
    <source>
        <dbReference type="ARBA" id="ARBA00022741"/>
    </source>
</evidence>
<evidence type="ECO:0000256" key="3">
    <source>
        <dbReference type="ARBA" id="ARBA00022777"/>
    </source>
</evidence>
<keyword evidence="3" id="KW-0418">Kinase</keyword>
<dbReference type="GO" id="GO:0016301">
    <property type="term" value="F:kinase activity"/>
    <property type="evidence" value="ECO:0007669"/>
    <property type="project" value="UniProtKB-KW"/>
</dbReference>
<sequence length="356" mass="38428">MIAKSVQLKANLEGAVRADPNTKRLLRSIRPGEIALIRHPDLDEAAAEGLLEAGVRAVINASRTMSGTFPHEGPTCLLQAGVPLFEIDEERFGDITNGEIVSLRPEVLTTRLLSIPVRAFTYESMRSSLEAAERNYAATLRDFAANTLHYAACELQQLAKPIPIPPLRVPLWRRDALIVARGKGYKEDLVALSEYITEARPVLIGVDGGADALIAQGIRPDLIIGDMDSVSDAALHCGAQLLVHAYEDGRAPGMERLGQLGLCAERVAAPGTSEDAAMRIAYEQGADHIVVVGSHSHPVDFMEKGRGGMASTLLVRMLIGHKLVDAKGANRWMMPKKHQLHIMPGLVQAVEGGGRL</sequence>
<reference evidence="6" key="1">
    <citation type="submission" date="2020-09" db="EMBL/GenBank/DDBJ databases">
        <title>A novel bacterium of genus Paenibacillus, isolated from South China Sea.</title>
        <authorList>
            <person name="Huang H."/>
            <person name="Mo K."/>
            <person name="Hu Y."/>
        </authorList>
    </citation>
    <scope>NUCLEOTIDE SEQUENCE</scope>
    <source>
        <strain evidence="6">IB182363</strain>
    </source>
</reference>
<keyword evidence="4" id="KW-0067">ATP-binding</keyword>
<feature type="domain" description="Thiamin pyrophosphokinase catalytic" evidence="5">
    <location>
        <begin position="197"/>
        <end position="236"/>
    </location>
</feature>
<evidence type="ECO:0000256" key="1">
    <source>
        <dbReference type="ARBA" id="ARBA00022679"/>
    </source>
</evidence>
<comment type="caution">
    <text evidence="6">The sequence shown here is derived from an EMBL/GenBank/DDBJ whole genome shotgun (WGS) entry which is preliminary data.</text>
</comment>
<gene>
    <name evidence="6" type="ORF">IDH45_05340</name>
</gene>
<organism evidence="6 7">
    <name type="scientific">Paenibacillus oceani</name>
    <dbReference type="NCBI Taxonomy" id="2772510"/>
    <lineage>
        <taxon>Bacteria</taxon>
        <taxon>Bacillati</taxon>
        <taxon>Bacillota</taxon>
        <taxon>Bacilli</taxon>
        <taxon>Bacillales</taxon>
        <taxon>Paenibacillaceae</taxon>
        <taxon>Paenibacillus</taxon>
    </lineage>
</organism>
<dbReference type="NCBIfam" id="NF040608">
    <property type="entry name" value="division_SteA"/>
    <property type="match status" value="1"/>
</dbReference>
<evidence type="ECO:0000313" key="6">
    <source>
        <dbReference type="EMBL" id="MBD2861415.1"/>
    </source>
</evidence>
<evidence type="ECO:0000259" key="5">
    <source>
        <dbReference type="Pfam" id="PF04263"/>
    </source>
</evidence>
<dbReference type="AlphaFoldDB" id="A0A927C8Q0"/>
<dbReference type="SUPFAM" id="SSF63999">
    <property type="entry name" value="Thiamin pyrophosphokinase, catalytic domain"/>
    <property type="match status" value="1"/>
</dbReference>
<proteinExistence type="predicted"/>
<protein>
    <submittedName>
        <fullName evidence="6">Thiamine pyrophosphokinase</fullName>
    </submittedName>
</protein>
<name>A0A927C8Q0_9BACL</name>
<keyword evidence="2" id="KW-0547">Nucleotide-binding</keyword>
<dbReference type="InterPro" id="IPR007371">
    <property type="entry name" value="TPK_catalytic"/>
</dbReference>
<dbReference type="EMBL" id="JACXJA010000005">
    <property type="protein sequence ID" value="MBD2861415.1"/>
    <property type="molecule type" value="Genomic_DNA"/>
</dbReference>